<comment type="caution">
    <text evidence="1">The sequence shown here is derived from an EMBL/GenBank/DDBJ whole genome shotgun (WGS) entry which is preliminary data.</text>
</comment>
<evidence type="ECO:0000313" key="1">
    <source>
        <dbReference type="EMBL" id="PWK52831.1"/>
    </source>
</evidence>
<accession>A0A316FVT3</accession>
<name>A0A316FVT3_9GAMM</name>
<evidence type="ECO:0000313" key="2">
    <source>
        <dbReference type="Proteomes" id="UP000245790"/>
    </source>
</evidence>
<dbReference type="RefSeq" id="WP_109762820.1">
    <property type="nucleotide sequence ID" value="NZ_QGGU01000004.1"/>
</dbReference>
<keyword evidence="2" id="KW-1185">Reference proteome</keyword>
<protein>
    <submittedName>
        <fullName evidence="1">Uncharacterized protein</fullName>
    </submittedName>
</protein>
<organism evidence="1 2">
    <name type="scientific">Pleionea mediterranea</name>
    <dbReference type="NCBI Taxonomy" id="523701"/>
    <lineage>
        <taxon>Bacteria</taxon>
        <taxon>Pseudomonadati</taxon>
        <taxon>Pseudomonadota</taxon>
        <taxon>Gammaproteobacteria</taxon>
        <taxon>Oceanospirillales</taxon>
        <taxon>Pleioneaceae</taxon>
        <taxon>Pleionea</taxon>
    </lineage>
</organism>
<dbReference type="EMBL" id="QGGU01000004">
    <property type="protein sequence ID" value="PWK52831.1"/>
    <property type="molecule type" value="Genomic_DNA"/>
</dbReference>
<gene>
    <name evidence="1" type="ORF">C8D97_10449</name>
</gene>
<proteinExistence type="predicted"/>
<dbReference type="AlphaFoldDB" id="A0A316FVT3"/>
<reference evidence="1 2" key="1">
    <citation type="submission" date="2018-05" db="EMBL/GenBank/DDBJ databases">
        <title>Genomic Encyclopedia of Type Strains, Phase IV (KMG-IV): sequencing the most valuable type-strain genomes for metagenomic binning, comparative biology and taxonomic classification.</title>
        <authorList>
            <person name="Goeker M."/>
        </authorList>
    </citation>
    <scope>NUCLEOTIDE SEQUENCE [LARGE SCALE GENOMIC DNA]</scope>
    <source>
        <strain evidence="1 2">DSM 25350</strain>
    </source>
</reference>
<dbReference type="Proteomes" id="UP000245790">
    <property type="component" value="Unassembled WGS sequence"/>
</dbReference>
<sequence length="193" mass="21613">MRFLTLLMISYITGCSANSEQPSNHCLDREWKAIGLKNVTETQKQFDLENDSDVHGGKYSCSGYTTPSELNTFLIKLKTSLAADNTGALEELMYFPLVIIHERKEAGSKPKASVVRKKEDFNSILGDVFNPLARKVVECMSLSNMATDPMAGIDAAYGGIIIKRFTESRQLYITSISKDKLPMNKWLEKNCTE</sequence>